<evidence type="ECO:0000256" key="2">
    <source>
        <dbReference type="ARBA" id="ARBA00022833"/>
    </source>
</evidence>
<dbReference type="GO" id="GO:0004476">
    <property type="term" value="F:mannose-6-phosphate isomerase activity"/>
    <property type="evidence" value="ECO:0007669"/>
    <property type="project" value="InterPro"/>
</dbReference>
<dbReference type="RefSeq" id="WP_089381097.1">
    <property type="nucleotide sequence ID" value="NZ_FZNT01000003.1"/>
</dbReference>
<keyword evidence="10" id="KW-1185">Reference proteome</keyword>
<dbReference type="Proteomes" id="UP000198384">
    <property type="component" value="Unassembled WGS sequence"/>
</dbReference>
<proteinExistence type="predicted"/>
<dbReference type="Pfam" id="PF20511">
    <property type="entry name" value="PMI_typeI_cat"/>
    <property type="match status" value="1"/>
</dbReference>
<feature type="binding site" evidence="5">
    <location>
        <position position="178"/>
    </location>
    <ligand>
        <name>Zn(2+)</name>
        <dbReference type="ChEBI" id="CHEBI:29105"/>
    </ligand>
</feature>
<gene>
    <name evidence="9" type="ORF">SAMN06265371_103455</name>
</gene>
<evidence type="ECO:0000256" key="1">
    <source>
        <dbReference type="ARBA" id="ARBA00022723"/>
    </source>
</evidence>
<dbReference type="CDD" id="cd07010">
    <property type="entry name" value="cupin_PMI_type_I_N_bac"/>
    <property type="match status" value="1"/>
</dbReference>
<dbReference type="GO" id="GO:0005975">
    <property type="term" value="P:carbohydrate metabolic process"/>
    <property type="evidence" value="ECO:0007669"/>
    <property type="project" value="InterPro"/>
</dbReference>
<feature type="domain" description="Mannose-6-phosphate isomerase cupin" evidence="8">
    <location>
        <begin position="245"/>
        <end position="314"/>
    </location>
</feature>
<dbReference type="PANTHER" id="PTHR42742:SF3">
    <property type="entry name" value="FRUCTOKINASE"/>
    <property type="match status" value="1"/>
</dbReference>
<feature type="domain" description="Phosphomannose isomerase type I catalytic" evidence="7">
    <location>
        <begin position="8"/>
        <end position="118"/>
    </location>
</feature>
<evidence type="ECO:0000313" key="10">
    <source>
        <dbReference type="Proteomes" id="UP000198384"/>
    </source>
</evidence>
<dbReference type="PIRSF" id="PIRSF036894">
    <property type="entry name" value="PMI_Firm_short"/>
    <property type="match status" value="1"/>
</dbReference>
<evidence type="ECO:0000259" key="7">
    <source>
        <dbReference type="Pfam" id="PF20511"/>
    </source>
</evidence>
<dbReference type="InterPro" id="IPR011051">
    <property type="entry name" value="RmlC_Cupin_sf"/>
</dbReference>
<dbReference type="Pfam" id="PF21621">
    <property type="entry name" value="MPI_cupin_dom"/>
    <property type="match status" value="1"/>
</dbReference>
<dbReference type="InterPro" id="IPR051804">
    <property type="entry name" value="Carb_Metab_Reg_Kinase/Isom"/>
</dbReference>
<feature type="active site" evidence="6">
    <location>
        <position position="198"/>
    </location>
</feature>
<keyword evidence="2 5" id="KW-0862">Zinc</keyword>
<evidence type="ECO:0000256" key="4">
    <source>
        <dbReference type="ARBA" id="ARBA00030762"/>
    </source>
</evidence>
<evidence type="ECO:0000313" key="9">
    <source>
        <dbReference type="EMBL" id="SNR48561.1"/>
    </source>
</evidence>
<dbReference type="AlphaFoldDB" id="A0A238WQ91"/>
<dbReference type="EMBL" id="FZNT01000003">
    <property type="protein sequence ID" value="SNR48561.1"/>
    <property type="molecule type" value="Genomic_DNA"/>
</dbReference>
<keyword evidence="9" id="KW-0413">Isomerase</keyword>
<accession>A0A238WQ91</accession>
<dbReference type="InterPro" id="IPR014628">
    <property type="entry name" value="Man6P_isomerase_Firm_short"/>
</dbReference>
<evidence type="ECO:0000256" key="3">
    <source>
        <dbReference type="ARBA" id="ARBA00029741"/>
    </source>
</evidence>
<protein>
    <recommendedName>
        <fullName evidence="3">Phosphohexomutase</fullName>
    </recommendedName>
    <alternativeName>
        <fullName evidence="4">Phosphomannose isomerase</fullName>
    </alternativeName>
</protein>
<feature type="binding site" evidence="5">
    <location>
        <position position="103"/>
    </location>
    <ligand>
        <name>Zn(2+)</name>
        <dbReference type="ChEBI" id="CHEBI:29105"/>
    </ligand>
</feature>
<dbReference type="SUPFAM" id="SSF51182">
    <property type="entry name" value="RmlC-like cupins"/>
    <property type="match status" value="1"/>
</dbReference>
<keyword evidence="1 5" id="KW-0479">Metal-binding</keyword>
<dbReference type="PANTHER" id="PTHR42742">
    <property type="entry name" value="TRANSCRIPTIONAL REPRESSOR MPRA"/>
    <property type="match status" value="1"/>
</dbReference>
<organism evidence="9 10">
    <name type="scientific">Lutibacter agarilyticus</name>
    <dbReference type="NCBI Taxonomy" id="1109740"/>
    <lineage>
        <taxon>Bacteria</taxon>
        <taxon>Pseudomonadati</taxon>
        <taxon>Bacteroidota</taxon>
        <taxon>Flavobacteriia</taxon>
        <taxon>Flavobacteriales</taxon>
        <taxon>Flavobacteriaceae</taxon>
        <taxon>Lutibacter</taxon>
    </lineage>
</organism>
<feature type="binding site" evidence="5">
    <location>
        <position position="120"/>
    </location>
    <ligand>
        <name>Zn(2+)</name>
        <dbReference type="ChEBI" id="CHEBI:29105"/>
    </ligand>
</feature>
<dbReference type="InterPro" id="IPR049071">
    <property type="entry name" value="MPI_cupin_dom"/>
</dbReference>
<reference evidence="9 10" key="1">
    <citation type="submission" date="2017-06" db="EMBL/GenBank/DDBJ databases">
        <authorList>
            <person name="Kim H.J."/>
            <person name="Triplett B.A."/>
        </authorList>
    </citation>
    <scope>NUCLEOTIDE SEQUENCE [LARGE SCALE GENOMIC DNA]</scope>
    <source>
        <strain evidence="9 10">DSM 29150</strain>
    </source>
</reference>
<dbReference type="InterPro" id="IPR014710">
    <property type="entry name" value="RmlC-like_jellyroll"/>
</dbReference>
<dbReference type="GO" id="GO:0008270">
    <property type="term" value="F:zinc ion binding"/>
    <property type="evidence" value="ECO:0007669"/>
    <property type="project" value="InterPro"/>
</dbReference>
<sequence length="323" mass="36973">MNLYPLKFQPISKYRIWGGEKIKTILNKDFNENNIGETWEISGVNGDETVVSEGPLKGQTLKNIIETYKEHFVGNNTYKHFGNEFPLLIKFIDAKLPLSIQVHPNDVLAKQRHNSFGKNEMWYIMEADESAEIIVGFNKECSKKEFQHKLENAEVLDIMNAVKVSEGDTFYIPAGRIHAIGSGVLLAEIQQTSDVTYRVYDYNRVDAKTGEKRELHVDLALDVIDYGFHKEYKTSYKQIKNESNKLVHSPYFNTNFIEITTEITKDYTLLDSFVIYICVDGHFEISCNNTTYTVSKGETILLPAAIQKVILSAEFAKLLEVYI</sequence>
<comment type="cofactor">
    <cofactor evidence="5">
        <name>Zn(2+)</name>
        <dbReference type="ChEBI" id="CHEBI:29105"/>
    </cofactor>
    <text evidence="5">Binds 1 zinc ion per subunit.</text>
</comment>
<evidence type="ECO:0000259" key="8">
    <source>
        <dbReference type="Pfam" id="PF21621"/>
    </source>
</evidence>
<dbReference type="Gene3D" id="2.60.120.10">
    <property type="entry name" value="Jelly Rolls"/>
    <property type="match status" value="2"/>
</dbReference>
<dbReference type="OrthoDB" id="9808275at2"/>
<evidence type="ECO:0000256" key="5">
    <source>
        <dbReference type="PIRSR" id="PIRSR036894-1"/>
    </source>
</evidence>
<evidence type="ECO:0000256" key="6">
    <source>
        <dbReference type="PIRSR" id="PIRSR036894-2"/>
    </source>
</evidence>
<dbReference type="InterPro" id="IPR046457">
    <property type="entry name" value="PMI_typeI_cat"/>
</dbReference>
<name>A0A238WQ91_9FLAO</name>